<dbReference type="RefSeq" id="WP_245129001.1">
    <property type="nucleotide sequence ID" value="NZ_JALJEJ010000002.1"/>
</dbReference>
<dbReference type="Proteomes" id="UP001139450">
    <property type="component" value="Unassembled WGS sequence"/>
</dbReference>
<sequence>MNPFYKRLFTFGELVQYFGRMNHVNYEDYFEIEHPGHPVFIHGDRVKPRLNFTKPCPRKERARIMGIFNECFG</sequence>
<keyword evidence="2" id="KW-1185">Reference proteome</keyword>
<comment type="caution">
    <text evidence="1">The sequence shown here is derived from an EMBL/GenBank/DDBJ whole genome shotgun (WGS) entry which is preliminary data.</text>
</comment>
<protein>
    <submittedName>
        <fullName evidence="1">Uncharacterized protein</fullName>
    </submittedName>
</protein>
<evidence type="ECO:0000313" key="1">
    <source>
        <dbReference type="EMBL" id="MCJ8209171.1"/>
    </source>
</evidence>
<evidence type="ECO:0000313" key="2">
    <source>
        <dbReference type="Proteomes" id="UP001139450"/>
    </source>
</evidence>
<accession>A0A9X1X1L8</accession>
<gene>
    <name evidence="1" type="ORF">MUY27_05590</name>
</gene>
<proteinExistence type="predicted"/>
<name>A0A9X1X1L8_9SPHI</name>
<reference evidence="1" key="1">
    <citation type="submission" date="2022-04" db="EMBL/GenBank/DDBJ databases">
        <title>Mucilaginibacter sp. RS28 isolated from freshwater.</title>
        <authorList>
            <person name="Ko S.-R."/>
        </authorList>
    </citation>
    <scope>NUCLEOTIDE SEQUENCE</scope>
    <source>
        <strain evidence="1">RS28</strain>
    </source>
</reference>
<organism evidence="1 2">
    <name type="scientific">Mucilaginibacter straminoryzae</name>
    <dbReference type="NCBI Taxonomy" id="2932774"/>
    <lineage>
        <taxon>Bacteria</taxon>
        <taxon>Pseudomonadati</taxon>
        <taxon>Bacteroidota</taxon>
        <taxon>Sphingobacteriia</taxon>
        <taxon>Sphingobacteriales</taxon>
        <taxon>Sphingobacteriaceae</taxon>
        <taxon>Mucilaginibacter</taxon>
    </lineage>
</organism>
<dbReference type="EMBL" id="JALJEJ010000002">
    <property type="protein sequence ID" value="MCJ8209171.1"/>
    <property type="molecule type" value="Genomic_DNA"/>
</dbReference>
<dbReference type="AlphaFoldDB" id="A0A9X1X1L8"/>